<comment type="caution">
    <text evidence="1">The sequence shown here is derived from an EMBL/GenBank/DDBJ whole genome shotgun (WGS) entry which is preliminary data.</text>
</comment>
<reference evidence="1" key="1">
    <citation type="submission" date="2019-10" db="EMBL/GenBank/DDBJ databases">
        <authorList>
            <person name="Soares A.E.R."/>
            <person name="Aleixo A."/>
            <person name="Schneider P."/>
            <person name="Miyaki C.Y."/>
            <person name="Schneider M.P."/>
            <person name="Mello C."/>
            <person name="Vasconcelos A.T.R."/>
        </authorList>
    </citation>
    <scope>NUCLEOTIDE SEQUENCE</scope>
    <source>
        <tissue evidence="1">Muscle</tissue>
    </source>
</reference>
<gene>
    <name evidence="1" type="ORF">WISP_11807</name>
</gene>
<name>A0ABQ9DWU1_9PASS</name>
<sequence>MGARWNHKPDGEGGYLKEFATPWKTRDEAYSCQDPWAYGEKSPCESRFADRTYAVDPHWSSLFLKDFTLWKGPMIKEFIKNSSLWVD</sequence>
<dbReference type="EMBL" id="WHWB01032131">
    <property type="protein sequence ID" value="KAJ7426862.1"/>
    <property type="molecule type" value="Genomic_DNA"/>
</dbReference>
<accession>A0ABQ9DWU1</accession>
<evidence type="ECO:0000313" key="1">
    <source>
        <dbReference type="EMBL" id="KAJ7426862.1"/>
    </source>
</evidence>
<protein>
    <submittedName>
        <fullName evidence="1">Suppression of tumorigenicity 5 protein isoform x4</fullName>
    </submittedName>
</protein>
<keyword evidence="2" id="KW-1185">Reference proteome</keyword>
<dbReference type="Proteomes" id="UP001145742">
    <property type="component" value="Unassembled WGS sequence"/>
</dbReference>
<organism evidence="1 2">
    <name type="scientific">Willisornis vidua</name>
    <name type="common">Xingu scale-backed antbird</name>
    <dbReference type="NCBI Taxonomy" id="1566151"/>
    <lineage>
        <taxon>Eukaryota</taxon>
        <taxon>Metazoa</taxon>
        <taxon>Chordata</taxon>
        <taxon>Craniata</taxon>
        <taxon>Vertebrata</taxon>
        <taxon>Euteleostomi</taxon>
        <taxon>Archelosauria</taxon>
        <taxon>Archosauria</taxon>
        <taxon>Dinosauria</taxon>
        <taxon>Saurischia</taxon>
        <taxon>Theropoda</taxon>
        <taxon>Coelurosauria</taxon>
        <taxon>Aves</taxon>
        <taxon>Neognathae</taxon>
        <taxon>Neoaves</taxon>
        <taxon>Telluraves</taxon>
        <taxon>Australaves</taxon>
        <taxon>Passeriformes</taxon>
        <taxon>Thamnophilidae</taxon>
        <taxon>Willisornis</taxon>
    </lineage>
</organism>
<evidence type="ECO:0000313" key="2">
    <source>
        <dbReference type="Proteomes" id="UP001145742"/>
    </source>
</evidence>
<proteinExistence type="predicted"/>